<dbReference type="InterPro" id="IPR036397">
    <property type="entry name" value="RNaseH_sf"/>
</dbReference>
<evidence type="ECO:0000313" key="4">
    <source>
        <dbReference type="Proteomes" id="UP000678393"/>
    </source>
</evidence>
<dbReference type="InterPro" id="IPR012337">
    <property type="entry name" value="RNaseH-like_sf"/>
</dbReference>
<organism evidence="3 4">
    <name type="scientific">Candidula unifasciata</name>
    <dbReference type="NCBI Taxonomy" id="100452"/>
    <lineage>
        <taxon>Eukaryota</taxon>
        <taxon>Metazoa</taxon>
        <taxon>Spiralia</taxon>
        <taxon>Lophotrochozoa</taxon>
        <taxon>Mollusca</taxon>
        <taxon>Gastropoda</taxon>
        <taxon>Heterobranchia</taxon>
        <taxon>Euthyneura</taxon>
        <taxon>Panpulmonata</taxon>
        <taxon>Eupulmonata</taxon>
        <taxon>Stylommatophora</taxon>
        <taxon>Helicina</taxon>
        <taxon>Helicoidea</taxon>
        <taxon>Geomitridae</taxon>
        <taxon>Candidula</taxon>
    </lineage>
</organism>
<dbReference type="PANTHER" id="PTHR47765:SF2">
    <property type="entry name" value="EXONUCLEASE MUT-7 HOMOLOG"/>
    <property type="match status" value="1"/>
</dbReference>
<feature type="non-terminal residue" evidence="3">
    <location>
        <position position="1"/>
    </location>
</feature>
<reference evidence="3" key="1">
    <citation type="submission" date="2021-04" db="EMBL/GenBank/DDBJ databases">
        <authorList>
            <consortium name="Molecular Ecology Group"/>
        </authorList>
    </citation>
    <scope>NUCLEOTIDE SEQUENCE</scope>
</reference>
<evidence type="ECO:0000259" key="2">
    <source>
        <dbReference type="Pfam" id="PF01612"/>
    </source>
</evidence>
<name>A0A8S3YFM6_9EUPU</name>
<dbReference type="AlphaFoldDB" id="A0A8S3YFM6"/>
<feature type="region of interest" description="Disordered" evidence="1">
    <location>
        <begin position="586"/>
        <end position="607"/>
    </location>
</feature>
<dbReference type="Gene3D" id="3.30.420.10">
    <property type="entry name" value="Ribonuclease H-like superfamily/Ribonuclease H"/>
    <property type="match status" value="1"/>
</dbReference>
<dbReference type="EMBL" id="CAJHNH020000182">
    <property type="protein sequence ID" value="CAG5115917.1"/>
    <property type="molecule type" value="Genomic_DNA"/>
</dbReference>
<keyword evidence="4" id="KW-1185">Reference proteome</keyword>
<feature type="domain" description="3'-5' exonuclease" evidence="2">
    <location>
        <begin position="462"/>
        <end position="560"/>
    </location>
</feature>
<evidence type="ECO:0000256" key="1">
    <source>
        <dbReference type="SAM" id="MobiDB-lite"/>
    </source>
</evidence>
<dbReference type="Pfam" id="PF01612">
    <property type="entry name" value="DNA_pol_A_exo1"/>
    <property type="match status" value="1"/>
</dbReference>
<dbReference type="OrthoDB" id="18193at2759"/>
<feature type="compositionally biased region" description="Basic and acidic residues" evidence="1">
    <location>
        <begin position="1"/>
        <end position="12"/>
    </location>
</feature>
<dbReference type="PANTHER" id="PTHR47765">
    <property type="entry name" value="3'-5' EXONUCLEASE DOMAIN-CONTAINING PROTEIN"/>
    <property type="match status" value="1"/>
</dbReference>
<dbReference type="GO" id="GO:0006139">
    <property type="term" value="P:nucleobase-containing compound metabolic process"/>
    <property type="evidence" value="ECO:0007669"/>
    <property type="project" value="InterPro"/>
</dbReference>
<feature type="compositionally biased region" description="Polar residues" evidence="1">
    <location>
        <begin position="32"/>
        <end position="53"/>
    </location>
</feature>
<accession>A0A8S3YFM6</accession>
<feature type="region of interest" description="Disordered" evidence="1">
    <location>
        <begin position="1"/>
        <end position="54"/>
    </location>
</feature>
<dbReference type="SUPFAM" id="SSF53098">
    <property type="entry name" value="Ribonuclease H-like"/>
    <property type="match status" value="1"/>
</dbReference>
<dbReference type="GO" id="GO:0008408">
    <property type="term" value="F:3'-5' exonuclease activity"/>
    <property type="evidence" value="ECO:0007669"/>
    <property type="project" value="InterPro"/>
</dbReference>
<proteinExistence type="predicted"/>
<feature type="compositionally biased region" description="Basic and acidic residues" evidence="1">
    <location>
        <begin position="595"/>
        <end position="607"/>
    </location>
</feature>
<dbReference type="InterPro" id="IPR002562">
    <property type="entry name" value="3'-5'_exonuclease_dom"/>
</dbReference>
<comment type="caution">
    <text evidence="3">The sequence shown here is derived from an EMBL/GenBank/DDBJ whole genome shotgun (WGS) entry which is preliminary data.</text>
</comment>
<dbReference type="GO" id="GO:0003676">
    <property type="term" value="F:nucleic acid binding"/>
    <property type="evidence" value="ECO:0007669"/>
    <property type="project" value="InterPro"/>
</dbReference>
<dbReference type="Proteomes" id="UP000678393">
    <property type="component" value="Unassembled WGS sequence"/>
</dbReference>
<sequence length="607" mass="68788">MAQRHPHNEPFRHKVPSASKGFVQGAPRFHGTSHSPRSPGTHQHSDLSNVRTSRSCDDTHMANKWAKGVRKGTPKQPQILPNDVLEGFLEELQYVWLDDHIIGKKAKGDAVYRKLVMFLINGPNPWEIAFYLVTHASDYEQAKTVTLSFTILVEFQRWVNSSDNYLRGRENEFLTADLQIQVFYATTGRHMAYFNAAVTAFRLDHPGNDFFVPVVQAFLLRSKLTEAAHIVAKLGLQSHFSQNEILVPLLLTDKSNVIENYVMGNPEQQAIILSLLDHLCARNTDILSFAQSSGIKNVKGEKLNKKVLSKFAMRLMKLYDIPPEACPNISENRAMGAIRYLMYKRYVEKSIGYSGWDDMVESAVGRNDNLKQQLILELLGYNDITEAVKWADRYSLPDCVLDPCVVEARVQLRKERAQLANEQPNETKVMDVEEDWDEEIEQTQSTTSVYYTMPISESQITVVDTKEKLLLCLDRLQKPQTIVGIDAEWKPCMGTASERVALLQLAVEDHVFLVDFMELSPNMGEEEWVELTETIFCDEAVLKIGYGLDTDLRMLCKTFPCMKEPLLSLTKVIDVEKLASKVISEYQEPTPGEAAADHDGVAKDQPE</sequence>
<gene>
    <name evidence="3" type="ORF">CUNI_LOCUS1475</name>
</gene>
<dbReference type="InterPro" id="IPR052408">
    <property type="entry name" value="Exonuclease_MUT-7-like"/>
</dbReference>
<evidence type="ECO:0000313" key="3">
    <source>
        <dbReference type="EMBL" id="CAG5115917.1"/>
    </source>
</evidence>
<protein>
    <recommendedName>
        <fullName evidence="2">3'-5' exonuclease domain-containing protein</fullName>
    </recommendedName>
</protein>